<evidence type="ECO:0000313" key="1">
    <source>
        <dbReference type="EMBL" id="NGZ44476.1"/>
    </source>
</evidence>
<dbReference type="Proteomes" id="UP001318301">
    <property type="component" value="Unassembled WGS sequence"/>
</dbReference>
<dbReference type="Gene3D" id="2.40.10.10">
    <property type="entry name" value="Trypsin-like serine proteases"/>
    <property type="match status" value="2"/>
</dbReference>
<keyword evidence="1" id="KW-0645">Protease</keyword>
<reference evidence="1 2" key="1">
    <citation type="submission" date="2019-02" db="EMBL/GenBank/DDBJ databases">
        <title>Genome of a new Bacteroidetes strain.</title>
        <authorList>
            <person name="Pitt A."/>
        </authorList>
    </citation>
    <scope>NUCLEOTIDE SEQUENCE [LARGE SCALE GENOMIC DNA]</scope>
    <source>
        <strain evidence="1 2">50C-KIRBA</strain>
    </source>
</reference>
<accession>A0ABX0EWM4</accession>
<dbReference type="EMBL" id="SEWW01000004">
    <property type="protein sequence ID" value="NGZ44476.1"/>
    <property type="molecule type" value="Genomic_DNA"/>
</dbReference>
<sequence>MGGEDNNFGIDSIFKNYIKNHLQKIGLINFSSFISVLKIILFDMVPTSIIYRTIHIRNNGATGSCFILDVNKKQYYITANHVINGLETGDFLELNYKEDWNKHKITIVGHSKDSDISVFSVPTGIIGGESIDASSNDVFYSQDIYFLGFPFGLKSEIASLNSDFPIPFIKKGILSNFIIEKQKKVLYLDGMNNPGFSGGPVIYFHQQSQTFKLAGIISAYRFQVENAIQNNQEINVQIKTNTGIIISYGIEVALELIRANPIGVPI</sequence>
<gene>
    <name evidence="1" type="ORF">EWU23_08315</name>
</gene>
<dbReference type="InterPro" id="IPR043504">
    <property type="entry name" value="Peptidase_S1_PA_chymotrypsin"/>
</dbReference>
<name>A0ABX0EWM4_9BACT</name>
<comment type="caution">
    <text evidence="1">The sequence shown here is derived from an EMBL/GenBank/DDBJ whole genome shotgun (WGS) entry which is preliminary data.</text>
</comment>
<organism evidence="1 2">
    <name type="scientific">Aquirufa beregesia</name>
    <dbReference type="NCBI Taxonomy" id="2516556"/>
    <lineage>
        <taxon>Bacteria</taxon>
        <taxon>Pseudomonadati</taxon>
        <taxon>Bacteroidota</taxon>
        <taxon>Cytophagia</taxon>
        <taxon>Cytophagales</taxon>
        <taxon>Flectobacillaceae</taxon>
        <taxon>Aquirufa</taxon>
    </lineage>
</organism>
<dbReference type="Pfam" id="PF13365">
    <property type="entry name" value="Trypsin_2"/>
    <property type="match status" value="1"/>
</dbReference>
<keyword evidence="1" id="KW-0378">Hydrolase</keyword>
<evidence type="ECO:0000313" key="2">
    <source>
        <dbReference type="Proteomes" id="UP001318301"/>
    </source>
</evidence>
<dbReference type="InterPro" id="IPR009003">
    <property type="entry name" value="Peptidase_S1_PA"/>
</dbReference>
<dbReference type="PRINTS" id="PR00834">
    <property type="entry name" value="PROTEASES2C"/>
</dbReference>
<dbReference type="GO" id="GO:0008233">
    <property type="term" value="F:peptidase activity"/>
    <property type="evidence" value="ECO:0007669"/>
    <property type="project" value="UniProtKB-KW"/>
</dbReference>
<keyword evidence="2" id="KW-1185">Reference proteome</keyword>
<protein>
    <submittedName>
        <fullName evidence="1">Serine protease</fullName>
    </submittedName>
</protein>
<dbReference type="GO" id="GO:0006508">
    <property type="term" value="P:proteolysis"/>
    <property type="evidence" value="ECO:0007669"/>
    <property type="project" value="UniProtKB-KW"/>
</dbReference>
<dbReference type="RefSeq" id="WP_166230745.1">
    <property type="nucleotide sequence ID" value="NZ_CBCSIJ010000003.1"/>
</dbReference>
<dbReference type="InterPro" id="IPR001940">
    <property type="entry name" value="Peptidase_S1C"/>
</dbReference>
<dbReference type="SUPFAM" id="SSF50494">
    <property type="entry name" value="Trypsin-like serine proteases"/>
    <property type="match status" value="1"/>
</dbReference>
<proteinExistence type="predicted"/>